<dbReference type="PANTHER" id="PTHR43133:SF62">
    <property type="entry name" value="RNA POLYMERASE SIGMA FACTOR SIGZ"/>
    <property type="match status" value="1"/>
</dbReference>
<keyword evidence="4" id="KW-0804">Transcription</keyword>
<evidence type="ECO:0000259" key="7">
    <source>
        <dbReference type="Pfam" id="PF08281"/>
    </source>
</evidence>
<evidence type="ECO:0000313" key="9">
    <source>
        <dbReference type="Proteomes" id="UP000280960"/>
    </source>
</evidence>
<dbReference type="InterPro" id="IPR014284">
    <property type="entry name" value="RNA_pol_sigma-70_dom"/>
</dbReference>
<dbReference type="RefSeq" id="WP_122015411.1">
    <property type="nucleotide sequence ID" value="NZ_CP033169.1"/>
</dbReference>
<dbReference type="InterPro" id="IPR007627">
    <property type="entry name" value="RNA_pol_sigma70_r2"/>
</dbReference>
<dbReference type="CDD" id="cd06171">
    <property type="entry name" value="Sigma70_r4"/>
    <property type="match status" value="1"/>
</dbReference>
<accession>A0A3G2R8C7</accession>
<evidence type="ECO:0000256" key="4">
    <source>
        <dbReference type="ARBA" id="ARBA00023163"/>
    </source>
</evidence>
<dbReference type="Gene3D" id="1.10.10.10">
    <property type="entry name" value="Winged helix-like DNA-binding domain superfamily/Winged helix DNA-binding domain"/>
    <property type="match status" value="1"/>
</dbReference>
<dbReference type="SUPFAM" id="SSF88659">
    <property type="entry name" value="Sigma3 and sigma4 domains of RNA polymerase sigma factors"/>
    <property type="match status" value="1"/>
</dbReference>
<dbReference type="AlphaFoldDB" id="A0A3G2R8C7"/>
<dbReference type="Gene3D" id="1.10.1740.10">
    <property type="match status" value="1"/>
</dbReference>
<evidence type="ECO:0000256" key="5">
    <source>
        <dbReference type="NCBIfam" id="TIGR02959"/>
    </source>
</evidence>
<dbReference type="InterPro" id="IPR013325">
    <property type="entry name" value="RNA_pol_sigma_r2"/>
</dbReference>
<dbReference type="GO" id="GO:0006352">
    <property type="term" value="P:DNA-templated transcription initiation"/>
    <property type="evidence" value="ECO:0007669"/>
    <property type="project" value="InterPro"/>
</dbReference>
<dbReference type="KEGG" id="bacg:D2962_14600"/>
<dbReference type="GO" id="GO:0003677">
    <property type="term" value="F:DNA binding"/>
    <property type="evidence" value="ECO:0007669"/>
    <property type="project" value="InterPro"/>
</dbReference>
<keyword evidence="3" id="KW-0731">Sigma factor</keyword>
<dbReference type="SUPFAM" id="SSF88946">
    <property type="entry name" value="Sigma2 domain of RNA polymerase sigma factors"/>
    <property type="match status" value="1"/>
</dbReference>
<dbReference type="InterPro" id="IPR013249">
    <property type="entry name" value="RNA_pol_sigma70_r4_t2"/>
</dbReference>
<dbReference type="EMBL" id="CP033169">
    <property type="protein sequence ID" value="AYO31663.1"/>
    <property type="molecule type" value="Genomic_DNA"/>
</dbReference>
<feature type="domain" description="RNA polymerase sigma-70 region 2" evidence="6">
    <location>
        <begin position="10"/>
        <end position="74"/>
    </location>
</feature>
<dbReference type="NCBIfam" id="TIGR02937">
    <property type="entry name" value="sigma70-ECF"/>
    <property type="match status" value="1"/>
</dbReference>
<keyword evidence="2" id="KW-0805">Transcription regulation</keyword>
<dbReference type="InterPro" id="IPR014304">
    <property type="entry name" value="RNA_pol_sigma-Z"/>
</dbReference>
<dbReference type="InterPro" id="IPR036388">
    <property type="entry name" value="WH-like_DNA-bd_sf"/>
</dbReference>
<evidence type="ECO:0000256" key="1">
    <source>
        <dbReference type="ARBA" id="ARBA00010641"/>
    </source>
</evidence>
<evidence type="ECO:0000256" key="3">
    <source>
        <dbReference type="ARBA" id="ARBA00023082"/>
    </source>
</evidence>
<comment type="similarity">
    <text evidence="1">Belongs to the sigma-70 factor family. ECF subfamily.</text>
</comment>
<dbReference type="NCBIfam" id="NF007215">
    <property type="entry name" value="PRK09637.1"/>
    <property type="match status" value="1"/>
</dbReference>
<evidence type="ECO:0000259" key="6">
    <source>
        <dbReference type="Pfam" id="PF04542"/>
    </source>
</evidence>
<sequence length="184" mass="21461">MKDDIGALWKELSSNLKTFILKKVGNEHDAEDILQDIFLKIFTNLDQLKDNNRIYAWIYQITRNTINDYYRMRRIRAEISDLPEKGVTSNDEDGIINELVLCLKNMIQSLPDKYKQAIMLTELGGLTQRELAQKLGMSISGAKSRVQRGKTILKEKFFECCKFQFDAYGNIIEYQHKENSCKYC</sequence>
<feature type="domain" description="RNA polymerase sigma factor 70 region 4 type 2" evidence="7">
    <location>
        <begin position="102"/>
        <end position="151"/>
    </location>
</feature>
<dbReference type="Proteomes" id="UP000280960">
    <property type="component" value="Chromosome"/>
</dbReference>
<reference evidence="8 9" key="1">
    <citation type="submission" date="2018-10" db="EMBL/GenBank/DDBJ databases">
        <authorList>
            <person name="Zhang X."/>
        </authorList>
    </citation>
    <scope>NUCLEOTIDE SEQUENCE [LARGE SCALE GENOMIC DNA]</scope>
    <source>
        <strain evidence="8 9">SK-G1</strain>
    </source>
</reference>
<evidence type="ECO:0000256" key="2">
    <source>
        <dbReference type="ARBA" id="ARBA00023015"/>
    </source>
</evidence>
<protein>
    <recommendedName>
        <fullName evidence="5">RNA polymerase sigma factor SigZ</fullName>
    </recommendedName>
</protein>
<dbReference type="InterPro" id="IPR013324">
    <property type="entry name" value="RNA_pol_sigma_r3/r4-like"/>
</dbReference>
<gene>
    <name evidence="8" type="primary">sigZ</name>
    <name evidence="8" type="ORF">D2962_14600</name>
</gene>
<dbReference type="Pfam" id="PF04542">
    <property type="entry name" value="Sigma70_r2"/>
    <property type="match status" value="1"/>
</dbReference>
<dbReference type="PANTHER" id="PTHR43133">
    <property type="entry name" value="RNA POLYMERASE ECF-TYPE SIGMA FACTO"/>
    <property type="match status" value="1"/>
</dbReference>
<dbReference type="NCBIfam" id="TIGR02959">
    <property type="entry name" value="SigZ"/>
    <property type="match status" value="1"/>
</dbReference>
<proteinExistence type="inferred from homology"/>
<dbReference type="GO" id="GO:0016987">
    <property type="term" value="F:sigma factor activity"/>
    <property type="evidence" value="ECO:0007669"/>
    <property type="project" value="UniProtKB-KW"/>
</dbReference>
<keyword evidence="9" id="KW-1185">Reference proteome</keyword>
<dbReference type="InterPro" id="IPR039425">
    <property type="entry name" value="RNA_pol_sigma-70-like"/>
</dbReference>
<evidence type="ECO:0000313" key="8">
    <source>
        <dbReference type="EMBL" id="AYO31663.1"/>
    </source>
</evidence>
<organism evidence="8 9">
    <name type="scientific">Biomaibacter acetigenes</name>
    <dbReference type="NCBI Taxonomy" id="2316383"/>
    <lineage>
        <taxon>Bacteria</taxon>
        <taxon>Bacillati</taxon>
        <taxon>Bacillota</taxon>
        <taxon>Clostridia</taxon>
        <taxon>Thermosediminibacterales</taxon>
        <taxon>Tepidanaerobacteraceae</taxon>
        <taxon>Biomaibacter</taxon>
    </lineage>
</organism>
<name>A0A3G2R8C7_9FIRM</name>
<dbReference type="Pfam" id="PF08281">
    <property type="entry name" value="Sigma70_r4_2"/>
    <property type="match status" value="1"/>
</dbReference>